<evidence type="ECO:0000313" key="1">
    <source>
        <dbReference type="EMBL" id="EYC42434.1"/>
    </source>
</evidence>
<gene>
    <name evidence="1" type="primary">Acey_s0531.g3016</name>
    <name evidence="1" type="ORF">Y032_0531g3016</name>
</gene>
<dbReference type="Proteomes" id="UP000024635">
    <property type="component" value="Unassembled WGS sequence"/>
</dbReference>
<dbReference type="EMBL" id="JARK01000131">
    <property type="protein sequence ID" value="EYC42434.1"/>
    <property type="molecule type" value="Genomic_DNA"/>
</dbReference>
<dbReference type="AlphaFoldDB" id="A0A016WRJ8"/>
<protein>
    <submittedName>
        <fullName evidence="1">Uncharacterized protein</fullName>
    </submittedName>
</protein>
<reference evidence="2" key="1">
    <citation type="journal article" date="2015" name="Nat. Genet.">
        <title>The genome and transcriptome of the zoonotic hookworm Ancylostoma ceylanicum identify infection-specific gene families.</title>
        <authorList>
            <person name="Schwarz E.M."/>
            <person name="Hu Y."/>
            <person name="Antoshechkin I."/>
            <person name="Miller M.M."/>
            <person name="Sternberg P.W."/>
            <person name="Aroian R.V."/>
        </authorList>
    </citation>
    <scope>NUCLEOTIDE SEQUENCE</scope>
    <source>
        <strain evidence="2">HY135</strain>
    </source>
</reference>
<evidence type="ECO:0000313" key="2">
    <source>
        <dbReference type="Proteomes" id="UP000024635"/>
    </source>
</evidence>
<organism evidence="1 2">
    <name type="scientific">Ancylostoma ceylanicum</name>
    <dbReference type="NCBI Taxonomy" id="53326"/>
    <lineage>
        <taxon>Eukaryota</taxon>
        <taxon>Metazoa</taxon>
        <taxon>Ecdysozoa</taxon>
        <taxon>Nematoda</taxon>
        <taxon>Chromadorea</taxon>
        <taxon>Rhabditida</taxon>
        <taxon>Rhabditina</taxon>
        <taxon>Rhabditomorpha</taxon>
        <taxon>Strongyloidea</taxon>
        <taxon>Ancylostomatidae</taxon>
        <taxon>Ancylostomatinae</taxon>
        <taxon>Ancylostoma</taxon>
    </lineage>
</organism>
<keyword evidence="2" id="KW-1185">Reference proteome</keyword>
<comment type="caution">
    <text evidence="1">The sequence shown here is derived from an EMBL/GenBank/DDBJ whole genome shotgun (WGS) entry which is preliminary data.</text>
</comment>
<proteinExistence type="predicted"/>
<dbReference type="OrthoDB" id="1099063at2759"/>
<name>A0A016WRJ8_9BILA</name>
<sequence>MAGANHRIMATVQGLAHAVVMVADRSAVAVEVLRRTENAEGHRVIAADLIAINGEVSIVVALSPRMVENSQKLKVFCLFGSLTNTSSRLILHLQYAHSNVLCCLRHYGETLTWRLYTGTSSPC</sequence>
<accession>A0A016WRJ8</accession>